<dbReference type="Proteomes" id="UP000324767">
    <property type="component" value="Unassembled WGS sequence"/>
</dbReference>
<proteinExistence type="predicted"/>
<dbReference type="AlphaFoldDB" id="A0A5M8PXG6"/>
<dbReference type="Gene3D" id="3.40.50.1820">
    <property type="entry name" value="alpha/beta hydrolase"/>
    <property type="match status" value="1"/>
</dbReference>
<reference evidence="1 2" key="1">
    <citation type="submission" date="2019-09" db="EMBL/GenBank/DDBJ databases">
        <title>The hologenome of the rock-dwelling lichen Lasallia pustulata.</title>
        <authorList>
            <person name="Greshake Tzovaras B."/>
            <person name="Segers F."/>
            <person name="Bicker A."/>
            <person name="Dal Grande F."/>
            <person name="Otte J."/>
            <person name="Hankeln T."/>
            <person name="Schmitt I."/>
            <person name="Ebersberger I."/>
        </authorList>
    </citation>
    <scope>NUCLEOTIDE SEQUENCE [LARGE SCALE GENOMIC DNA]</scope>
    <source>
        <strain evidence="1">A1-1</strain>
    </source>
</reference>
<evidence type="ECO:0000313" key="1">
    <source>
        <dbReference type="EMBL" id="KAA6413789.1"/>
    </source>
</evidence>
<name>A0A5M8PXG6_9LECA</name>
<dbReference type="PANTHER" id="PTHR47381">
    <property type="entry name" value="ALPHA/BETA-HYDROLASES SUPERFAMILY PROTEIN"/>
    <property type="match status" value="1"/>
</dbReference>
<sequence length="357" mass="39510">MATPNPTATTYSSPPPKVSKQTYTIAGIRTTVYGLEDLPKGIKNVACIWLLHPRLQTQECMAPIAATTITEWNKRLQNTKDKARSTGLIAVSFDQRNHGTREVDNLANQAWRSGNESHAQDMFSIYHGTAVDTSHLIDYISAYAFPVSEHTITSHMALGISLGGHAVWHCLLQEPRITSGVVIIGCPDYVRVMSERARLSKLKTWTDSSPPGSQFLGSKDFPRGLVEVVEKYDPAGLLLGKLTTRTEDTYTREPTEEEKKRLMPLMKITLQGKRILNLAGGADKLVPYKAGEPFLRWLKRAISKDGWFSDGGIILEDIVFDGVGHEMSPGMVKEVIRFIGDTFNVTEAAVNGRPSKI</sequence>
<dbReference type="InterPro" id="IPR029058">
    <property type="entry name" value="AB_hydrolase_fold"/>
</dbReference>
<gene>
    <name evidence="1" type="ORF">FRX48_02150</name>
</gene>
<comment type="caution">
    <text evidence="1">The sequence shown here is derived from an EMBL/GenBank/DDBJ whole genome shotgun (WGS) entry which is preliminary data.</text>
</comment>
<dbReference type="SUPFAM" id="SSF53474">
    <property type="entry name" value="alpha/beta-Hydrolases"/>
    <property type="match status" value="1"/>
</dbReference>
<evidence type="ECO:0008006" key="3">
    <source>
        <dbReference type="Google" id="ProtNLM"/>
    </source>
</evidence>
<organism evidence="1 2">
    <name type="scientific">Lasallia pustulata</name>
    <dbReference type="NCBI Taxonomy" id="136370"/>
    <lineage>
        <taxon>Eukaryota</taxon>
        <taxon>Fungi</taxon>
        <taxon>Dikarya</taxon>
        <taxon>Ascomycota</taxon>
        <taxon>Pezizomycotina</taxon>
        <taxon>Lecanoromycetes</taxon>
        <taxon>OSLEUM clade</taxon>
        <taxon>Umbilicariomycetidae</taxon>
        <taxon>Umbilicariales</taxon>
        <taxon>Umbilicariaceae</taxon>
        <taxon>Lasallia</taxon>
    </lineage>
</organism>
<protein>
    <recommendedName>
        <fullName evidence="3">Alpha/Beta hydrolase fold</fullName>
    </recommendedName>
</protein>
<accession>A0A5M8PXG6</accession>
<evidence type="ECO:0000313" key="2">
    <source>
        <dbReference type="Proteomes" id="UP000324767"/>
    </source>
</evidence>
<dbReference type="PANTHER" id="PTHR47381:SF3">
    <property type="entry name" value="ALPHA_BETA-HYDROLASES SUPERFAMILY PROTEIN"/>
    <property type="match status" value="1"/>
</dbReference>
<dbReference type="OrthoDB" id="2152248at2759"/>
<dbReference type="EMBL" id="VXIT01000003">
    <property type="protein sequence ID" value="KAA6413789.1"/>
    <property type="molecule type" value="Genomic_DNA"/>
</dbReference>